<name>A0ACC1PUM3_9APHY</name>
<accession>A0ACC1PUM3</accession>
<dbReference type="EMBL" id="JANSHE010001767">
    <property type="protein sequence ID" value="KAJ3001225.1"/>
    <property type="molecule type" value="Genomic_DNA"/>
</dbReference>
<evidence type="ECO:0000313" key="2">
    <source>
        <dbReference type="Proteomes" id="UP001144978"/>
    </source>
</evidence>
<evidence type="ECO:0000313" key="1">
    <source>
        <dbReference type="EMBL" id="KAJ3001225.1"/>
    </source>
</evidence>
<protein>
    <submittedName>
        <fullName evidence="1">Uncharacterized protein</fullName>
    </submittedName>
</protein>
<gene>
    <name evidence="1" type="ORF">NUW54_g6567</name>
</gene>
<keyword evidence="2" id="KW-1185">Reference proteome</keyword>
<reference evidence="1" key="1">
    <citation type="submission" date="2022-08" db="EMBL/GenBank/DDBJ databases">
        <title>Genome Sequence of Pycnoporus sanguineus.</title>
        <authorList>
            <person name="Buettner E."/>
        </authorList>
    </citation>
    <scope>NUCLEOTIDE SEQUENCE</scope>
    <source>
        <strain evidence="1">CG-C14</strain>
    </source>
</reference>
<dbReference type="Proteomes" id="UP001144978">
    <property type="component" value="Unassembled WGS sequence"/>
</dbReference>
<organism evidence="1 2">
    <name type="scientific">Trametes sanguinea</name>
    <dbReference type="NCBI Taxonomy" id="158606"/>
    <lineage>
        <taxon>Eukaryota</taxon>
        <taxon>Fungi</taxon>
        <taxon>Dikarya</taxon>
        <taxon>Basidiomycota</taxon>
        <taxon>Agaricomycotina</taxon>
        <taxon>Agaricomycetes</taxon>
        <taxon>Polyporales</taxon>
        <taxon>Polyporaceae</taxon>
        <taxon>Trametes</taxon>
    </lineage>
</organism>
<proteinExistence type="predicted"/>
<sequence>MRTQGSHKGAKGSNAEHSLSSSGIGAAYMAHTEVRDVKPIKGDIQQPSPTVCILNIVSLILAIVFPNNLLYTAATLVAQTAYTNSFVVARGESVEVNLNTGIVLGTNAASKTVINDVESKLTPMTFAAGSSPAPWTEAETGHSGANSTFIQLNDLKSKMGGETLQEAAEEPAAKLTVASLTAE</sequence>
<comment type="caution">
    <text evidence="1">The sequence shown here is derived from an EMBL/GenBank/DDBJ whole genome shotgun (WGS) entry which is preliminary data.</text>
</comment>